<dbReference type="OrthoDB" id="9977870at2759"/>
<dbReference type="EMBL" id="MU254084">
    <property type="protein sequence ID" value="KAG9242333.1"/>
    <property type="molecule type" value="Genomic_DNA"/>
</dbReference>
<protein>
    <submittedName>
        <fullName evidence="1">Uncharacterized protein</fullName>
    </submittedName>
</protein>
<proteinExistence type="predicted"/>
<feature type="non-terminal residue" evidence="1">
    <location>
        <position position="1"/>
    </location>
</feature>
<organism evidence="1 2">
    <name type="scientific">Calycina marina</name>
    <dbReference type="NCBI Taxonomy" id="1763456"/>
    <lineage>
        <taxon>Eukaryota</taxon>
        <taxon>Fungi</taxon>
        <taxon>Dikarya</taxon>
        <taxon>Ascomycota</taxon>
        <taxon>Pezizomycotina</taxon>
        <taxon>Leotiomycetes</taxon>
        <taxon>Helotiales</taxon>
        <taxon>Pezizellaceae</taxon>
        <taxon>Calycina</taxon>
    </lineage>
</organism>
<evidence type="ECO:0000313" key="1">
    <source>
        <dbReference type="EMBL" id="KAG9242333.1"/>
    </source>
</evidence>
<sequence length="116" mass="13833">ITERNLREPGQQYKLWDDLERMHQAKISIMRDKQAKQMENLLICQEEELQTLTAKQNDDLLAHEDTFSNEEDTFMGLFADRRTMMGLRWLLAEEIAREELEIEERVCFAAMAPLEW</sequence>
<dbReference type="AlphaFoldDB" id="A0A9P7YYJ5"/>
<accession>A0A9P7YYJ5</accession>
<evidence type="ECO:0000313" key="2">
    <source>
        <dbReference type="Proteomes" id="UP000887226"/>
    </source>
</evidence>
<dbReference type="Proteomes" id="UP000887226">
    <property type="component" value="Unassembled WGS sequence"/>
</dbReference>
<name>A0A9P7YYJ5_9HELO</name>
<feature type="non-terminal residue" evidence="1">
    <location>
        <position position="116"/>
    </location>
</feature>
<reference evidence="1" key="1">
    <citation type="journal article" date="2021" name="IMA Fungus">
        <title>Genomic characterization of three marine fungi, including Emericellopsis atlantica sp. nov. with signatures of a generalist lifestyle and marine biomass degradation.</title>
        <authorList>
            <person name="Hagestad O.C."/>
            <person name="Hou L."/>
            <person name="Andersen J.H."/>
            <person name="Hansen E.H."/>
            <person name="Altermark B."/>
            <person name="Li C."/>
            <person name="Kuhnert E."/>
            <person name="Cox R.J."/>
            <person name="Crous P.W."/>
            <person name="Spatafora J.W."/>
            <person name="Lail K."/>
            <person name="Amirebrahimi M."/>
            <person name="Lipzen A."/>
            <person name="Pangilinan J."/>
            <person name="Andreopoulos W."/>
            <person name="Hayes R.D."/>
            <person name="Ng V."/>
            <person name="Grigoriev I.V."/>
            <person name="Jackson S.A."/>
            <person name="Sutton T.D.S."/>
            <person name="Dobson A.D.W."/>
            <person name="Rama T."/>
        </authorList>
    </citation>
    <scope>NUCLEOTIDE SEQUENCE</scope>
    <source>
        <strain evidence="1">TRa3180A</strain>
    </source>
</reference>
<comment type="caution">
    <text evidence="1">The sequence shown here is derived from an EMBL/GenBank/DDBJ whole genome shotgun (WGS) entry which is preliminary data.</text>
</comment>
<gene>
    <name evidence="1" type="ORF">BJ878DRAFT_404703</name>
</gene>
<keyword evidence="2" id="KW-1185">Reference proteome</keyword>